<dbReference type="Proteomes" id="UP001156627">
    <property type="component" value="Unassembled WGS sequence"/>
</dbReference>
<gene>
    <name evidence="1" type="ORF">GCM10007898_31650</name>
</gene>
<evidence type="ECO:0000313" key="2">
    <source>
        <dbReference type="Proteomes" id="UP001156627"/>
    </source>
</evidence>
<organism evidence="1 2">
    <name type="scientific">Dyella flagellata</name>
    <dbReference type="NCBI Taxonomy" id="1867833"/>
    <lineage>
        <taxon>Bacteria</taxon>
        <taxon>Pseudomonadati</taxon>
        <taxon>Pseudomonadota</taxon>
        <taxon>Gammaproteobacteria</taxon>
        <taxon>Lysobacterales</taxon>
        <taxon>Rhodanobacteraceae</taxon>
        <taxon>Dyella</taxon>
    </lineage>
</organism>
<proteinExistence type="predicted"/>
<dbReference type="EMBL" id="BSOA01000039">
    <property type="protein sequence ID" value="GLQ89590.1"/>
    <property type="molecule type" value="Genomic_DNA"/>
</dbReference>
<sequence>MGEKNEYKAFTRNDLIDWVPDGDRQAMAWNRLRQVCIELRVKVPTMQEIKEMNQDLNRDFLAFQEQWDKDRTMFGEEFSAIVICGVDDGDDVVFVQFDAGYRLG</sequence>
<accession>A0ABQ5XD08</accession>
<dbReference type="RefSeq" id="WP_284333029.1">
    <property type="nucleotide sequence ID" value="NZ_BSOA01000039.1"/>
</dbReference>
<name>A0ABQ5XD08_9GAMM</name>
<evidence type="ECO:0000313" key="1">
    <source>
        <dbReference type="EMBL" id="GLQ89590.1"/>
    </source>
</evidence>
<keyword evidence="2" id="KW-1185">Reference proteome</keyword>
<reference evidence="2" key="1">
    <citation type="journal article" date="2019" name="Int. J. Syst. Evol. Microbiol.">
        <title>The Global Catalogue of Microorganisms (GCM) 10K type strain sequencing project: providing services to taxonomists for standard genome sequencing and annotation.</title>
        <authorList>
            <consortium name="The Broad Institute Genomics Platform"/>
            <consortium name="The Broad Institute Genome Sequencing Center for Infectious Disease"/>
            <person name="Wu L."/>
            <person name="Ma J."/>
        </authorList>
    </citation>
    <scope>NUCLEOTIDE SEQUENCE [LARGE SCALE GENOMIC DNA]</scope>
    <source>
        <strain evidence="2">NBRC 111981</strain>
    </source>
</reference>
<protein>
    <submittedName>
        <fullName evidence="1">Uncharacterized protein</fullName>
    </submittedName>
</protein>
<comment type="caution">
    <text evidence="1">The sequence shown here is derived from an EMBL/GenBank/DDBJ whole genome shotgun (WGS) entry which is preliminary data.</text>
</comment>